<keyword evidence="1" id="KW-0472">Membrane</keyword>
<reference evidence="3" key="1">
    <citation type="journal article" date="2019" name="Int. J. Syst. Evol. Microbiol.">
        <title>The Global Catalogue of Microorganisms (GCM) 10K type strain sequencing project: providing services to taxonomists for standard genome sequencing and annotation.</title>
        <authorList>
            <consortium name="The Broad Institute Genomics Platform"/>
            <consortium name="The Broad Institute Genome Sequencing Center for Infectious Disease"/>
            <person name="Wu L."/>
            <person name="Ma J."/>
        </authorList>
    </citation>
    <scope>NUCLEOTIDE SEQUENCE [LARGE SCALE GENOMIC DNA]</scope>
    <source>
        <strain evidence="3">XZYJT-10</strain>
    </source>
</reference>
<organism evidence="2 3">
    <name type="scientific">Paractinoplanes rhizophilus</name>
    <dbReference type="NCBI Taxonomy" id="1416877"/>
    <lineage>
        <taxon>Bacteria</taxon>
        <taxon>Bacillati</taxon>
        <taxon>Actinomycetota</taxon>
        <taxon>Actinomycetes</taxon>
        <taxon>Micromonosporales</taxon>
        <taxon>Micromonosporaceae</taxon>
        <taxon>Paractinoplanes</taxon>
    </lineage>
</organism>
<evidence type="ECO:0000313" key="3">
    <source>
        <dbReference type="Proteomes" id="UP001596548"/>
    </source>
</evidence>
<evidence type="ECO:0000256" key="1">
    <source>
        <dbReference type="SAM" id="Phobius"/>
    </source>
</evidence>
<comment type="caution">
    <text evidence="2">The sequence shown here is derived from an EMBL/GenBank/DDBJ whole genome shotgun (WGS) entry which is preliminary data.</text>
</comment>
<evidence type="ECO:0000313" key="2">
    <source>
        <dbReference type="EMBL" id="MFC7274347.1"/>
    </source>
</evidence>
<dbReference type="EMBL" id="JBHTBJ010000005">
    <property type="protein sequence ID" value="MFC7274347.1"/>
    <property type="molecule type" value="Genomic_DNA"/>
</dbReference>
<gene>
    <name evidence="2" type="ORF">ACFQS1_10185</name>
</gene>
<keyword evidence="3" id="KW-1185">Reference proteome</keyword>
<protein>
    <recommendedName>
        <fullName evidence="4">Tight adherence protein B</fullName>
    </recommendedName>
</protein>
<evidence type="ECO:0008006" key="4">
    <source>
        <dbReference type="Google" id="ProtNLM"/>
    </source>
</evidence>
<proteinExistence type="predicted"/>
<dbReference type="RefSeq" id="WP_378966150.1">
    <property type="nucleotide sequence ID" value="NZ_JBHTBJ010000005.1"/>
</dbReference>
<sequence>MSTLLVGCLVAVAAVFAWPAVFARPARRRLSWASPRAVVAGVSAAAAAGLAVGGPVLAVVAGAYAGLAGRAVLRRTARRRARAWRAAALAGLGALAADLRAGLPPAGSGRGALAADLRAGLPPAGSARGEFAHAVADVGPGRAGAAGPGRSAPEAWTTGRLERLASSVWRLAERTGAPAADLVERIEADARAADRAADSAAAQAAGAQATALLLAGLPAGGIGLGIGIGADPVGVLLHTPMGAACAAGAVVLQTGGLIWTDRLTAGATR</sequence>
<accession>A0ABW2HMC2</accession>
<keyword evidence="1" id="KW-1133">Transmembrane helix</keyword>
<dbReference type="Proteomes" id="UP001596548">
    <property type="component" value="Unassembled WGS sequence"/>
</dbReference>
<feature type="transmembrane region" description="Helical" evidence="1">
    <location>
        <begin position="47"/>
        <end position="73"/>
    </location>
</feature>
<name>A0ABW2HMC2_9ACTN</name>
<keyword evidence="1" id="KW-0812">Transmembrane</keyword>